<feature type="transmembrane region" description="Helical" evidence="8">
    <location>
        <begin position="584"/>
        <end position="604"/>
    </location>
</feature>
<accession>A0A9Q1DX99</accession>
<dbReference type="PROSITE" id="PS50929">
    <property type="entry name" value="ABC_TM1F"/>
    <property type="match status" value="1"/>
</dbReference>
<dbReference type="InterPro" id="IPR020846">
    <property type="entry name" value="MFS_dom"/>
</dbReference>
<keyword evidence="6 8" id="KW-0472">Membrane</keyword>
<dbReference type="SUPFAM" id="SSF103473">
    <property type="entry name" value="MFS general substrate transporter"/>
    <property type="match status" value="1"/>
</dbReference>
<evidence type="ECO:0000256" key="6">
    <source>
        <dbReference type="ARBA" id="ARBA00023136"/>
    </source>
</evidence>
<dbReference type="Gene3D" id="3.40.50.300">
    <property type="entry name" value="P-loop containing nucleotide triphosphate hydrolases"/>
    <property type="match status" value="1"/>
</dbReference>
<dbReference type="Pfam" id="PF00005">
    <property type="entry name" value="ABC_tran"/>
    <property type="match status" value="1"/>
</dbReference>
<dbReference type="InterPro" id="IPR003439">
    <property type="entry name" value="ABC_transporter-like_ATP-bd"/>
</dbReference>
<evidence type="ECO:0000259" key="9">
    <source>
        <dbReference type="PROSITE" id="PS50850"/>
    </source>
</evidence>
<dbReference type="InterPro" id="IPR036259">
    <property type="entry name" value="MFS_trans_sf"/>
</dbReference>
<gene>
    <name evidence="12" type="ORF">COCON_G00023220</name>
</gene>
<dbReference type="InterPro" id="IPR027417">
    <property type="entry name" value="P-loop_NTPase"/>
</dbReference>
<organism evidence="12 13">
    <name type="scientific">Conger conger</name>
    <name type="common">Conger eel</name>
    <name type="synonym">Muraena conger</name>
    <dbReference type="NCBI Taxonomy" id="82655"/>
    <lineage>
        <taxon>Eukaryota</taxon>
        <taxon>Metazoa</taxon>
        <taxon>Chordata</taxon>
        <taxon>Craniata</taxon>
        <taxon>Vertebrata</taxon>
        <taxon>Euteleostomi</taxon>
        <taxon>Actinopterygii</taxon>
        <taxon>Neopterygii</taxon>
        <taxon>Teleostei</taxon>
        <taxon>Anguilliformes</taxon>
        <taxon>Congridae</taxon>
        <taxon>Conger</taxon>
    </lineage>
</organism>
<feature type="transmembrane region" description="Helical" evidence="8">
    <location>
        <begin position="469"/>
        <end position="490"/>
    </location>
</feature>
<feature type="transmembrane region" description="Helical" evidence="8">
    <location>
        <begin position="238"/>
        <end position="261"/>
    </location>
</feature>
<feature type="transmembrane region" description="Helical" evidence="8">
    <location>
        <begin position="695"/>
        <end position="717"/>
    </location>
</feature>
<dbReference type="InterPro" id="IPR017871">
    <property type="entry name" value="ABC_transporter-like_CS"/>
</dbReference>
<dbReference type="FunFam" id="1.20.1250.20:FF:000242">
    <property type="entry name" value="Solute carrier family 16 member 5"/>
    <property type="match status" value="1"/>
</dbReference>
<dbReference type="GO" id="GO:0016887">
    <property type="term" value="F:ATP hydrolysis activity"/>
    <property type="evidence" value="ECO:0007669"/>
    <property type="project" value="InterPro"/>
</dbReference>
<dbReference type="InterPro" id="IPR039421">
    <property type="entry name" value="Type_1_exporter"/>
</dbReference>
<evidence type="ECO:0000259" key="11">
    <source>
        <dbReference type="PROSITE" id="PS50929"/>
    </source>
</evidence>
<dbReference type="PROSITE" id="PS50850">
    <property type="entry name" value="MFS"/>
    <property type="match status" value="1"/>
</dbReference>
<feature type="transmembrane region" description="Helical" evidence="8">
    <location>
        <begin position="204"/>
        <end position="226"/>
    </location>
</feature>
<dbReference type="GO" id="GO:0005524">
    <property type="term" value="F:ATP binding"/>
    <property type="evidence" value="ECO:0007669"/>
    <property type="project" value="UniProtKB-KW"/>
</dbReference>
<evidence type="ECO:0000256" key="5">
    <source>
        <dbReference type="ARBA" id="ARBA00022989"/>
    </source>
</evidence>
<evidence type="ECO:0000256" key="7">
    <source>
        <dbReference type="SAM" id="MobiDB-lite"/>
    </source>
</evidence>
<dbReference type="PROSITE" id="PS00211">
    <property type="entry name" value="ABC_TRANSPORTER_1"/>
    <property type="match status" value="1"/>
</dbReference>
<dbReference type="Proteomes" id="UP001152803">
    <property type="component" value="Unassembled WGS sequence"/>
</dbReference>
<dbReference type="InterPro" id="IPR011527">
    <property type="entry name" value="ABC1_TM_dom"/>
</dbReference>
<dbReference type="Pfam" id="PF00664">
    <property type="entry name" value="ABC_membrane"/>
    <property type="match status" value="1"/>
</dbReference>
<reference evidence="12" key="1">
    <citation type="journal article" date="2023" name="Science">
        <title>Genome structures resolve the early diversification of teleost fishes.</title>
        <authorList>
            <person name="Parey E."/>
            <person name="Louis A."/>
            <person name="Montfort J."/>
            <person name="Bouchez O."/>
            <person name="Roques C."/>
            <person name="Iampietro C."/>
            <person name="Lluch J."/>
            <person name="Castinel A."/>
            <person name="Donnadieu C."/>
            <person name="Desvignes T."/>
            <person name="Floi Bucao C."/>
            <person name="Jouanno E."/>
            <person name="Wen M."/>
            <person name="Mejri S."/>
            <person name="Dirks R."/>
            <person name="Jansen H."/>
            <person name="Henkel C."/>
            <person name="Chen W.J."/>
            <person name="Zahm M."/>
            <person name="Cabau C."/>
            <person name="Klopp C."/>
            <person name="Thompson A.W."/>
            <person name="Robinson-Rechavi M."/>
            <person name="Braasch I."/>
            <person name="Lecointre G."/>
            <person name="Bobe J."/>
            <person name="Postlethwait J.H."/>
            <person name="Berthelot C."/>
            <person name="Roest Crollius H."/>
            <person name="Guiguen Y."/>
        </authorList>
    </citation>
    <scope>NUCLEOTIDE SEQUENCE</scope>
    <source>
        <strain evidence="12">Concon-B</strain>
    </source>
</reference>
<evidence type="ECO:0000259" key="10">
    <source>
        <dbReference type="PROSITE" id="PS50893"/>
    </source>
</evidence>
<evidence type="ECO:0000313" key="12">
    <source>
        <dbReference type="EMBL" id="KAJ8283472.1"/>
    </source>
</evidence>
<feature type="domain" description="Major facilitator superfamily (MFS) profile" evidence="9">
    <location>
        <begin position="1"/>
        <end position="382"/>
    </location>
</feature>
<feature type="region of interest" description="Disordered" evidence="7">
    <location>
        <begin position="391"/>
        <end position="410"/>
    </location>
</feature>
<feature type="transmembrane region" description="Helical" evidence="8">
    <location>
        <begin position="329"/>
        <end position="348"/>
    </location>
</feature>
<dbReference type="PANTHER" id="PTHR43394">
    <property type="entry name" value="ATP-DEPENDENT PERMEASE MDL1, MITOCHONDRIAL"/>
    <property type="match status" value="1"/>
</dbReference>
<keyword evidence="13" id="KW-1185">Reference proteome</keyword>
<dbReference type="Gene3D" id="1.20.1560.10">
    <property type="entry name" value="ABC transporter type 1, transmembrane domain"/>
    <property type="match status" value="1"/>
</dbReference>
<sequence length="1135" mass="123233">MRSLLELHIIQGPFCSVLVERYGCRATVMVGGVLSGLGMAASSFTNSIVELYITAGVITGQRSREFRRESTGEFRPCLTARCDGFCLSFQPAVTILGQYFVRRRAFANAMSSTGTAIGLSTLPFLAEYLRSELAWRGSFLVLGGLLLNCCVCGAVMRPVGPGYGAPPPAPAPERRARSWLASATDALARNMAFDQFSGNLRFRLFALGVTWMMLGFVVPLIFLVPYAAAHGMEQGRAALLLAILGFVNIAVRPPAGLLFGLRWFRGRHVYVFSAALLLNGLSNSVCCAAASFRVLLAFVLAYGLSMSVVGSLLFTVLMDVVEMSRFPAALGLLAIMESVTLLLGPPLAGMLVDYTGDYTYIFFSCSVIVASSAVFIMVSFYWLDRRDRGMKRPSEPPSGPQKPGNGPSRLPRRTHLIVADLNQLGLVKMASAGLRAYGTVVLCDLALWAVLWGGLVLFGWPIGERVSLAWLWALAVVRWLPLHAVSRATASGRAQPVLRRWIATLCLLGPAFESGKAALQRGSSGWNAAIPDPGAAVLGAVAATSGCLFWELSFPEAKRGEGGAKQQKALALFLRVVRYSRPDAPYLGGAFIFLSLAVLSEMFIPYYTGRVVDLLGSQFEHSGFLTAIGFMALFSLTSSMCAGLRGGLFMFSVSRLKKRVRHLLFQSLVHQEMSFFDETKSGSLTSRLSSDTDKMALSVAMNINVLLRSAVKVLGLLSLMLGLSWHLTVVACVEMPLLALLQNFYNARTQVLVQELQDCKAEAQAVAAEALGSIRTVRSFGAEQAEGCRYQEVVDKTQAVQRHQDTLRAGYTLLRRMVTVGVKVMMLVFGRRLIMSGQLTSGGLLAFVLYQKDMAVSTRHLVYICGDMLNCTGAASKVFEYLDREAREMPAANLAPTRLEGRLTFRNVTFSYPSKPDAPALNGVSMELCPGEMTALVGPSGGGKTSCVSLLERFYEPQEGQVLLDGLPLHIYRHQYLHSKMAMVSQDPVLFSGSIRDNIAYGLEGCSMERGYDTDVGESGGQLSAGQRQCVAIARALVREPQVLILDEATSCLDLDTQLAMQGVLTGSSGQTVLVVAHRLKTVEQADRIYFLEDGAVVEQGTHQQLMARRGRYHRLTEKLFCDLDGTGDLPSGAS</sequence>
<comment type="caution">
    <text evidence="12">The sequence shown here is derived from an EMBL/GenBank/DDBJ whole genome shotgun (WGS) entry which is preliminary data.</text>
</comment>
<dbReference type="SUPFAM" id="SSF90123">
    <property type="entry name" value="ABC transporter transmembrane region"/>
    <property type="match status" value="1"/>
</dbReference>
<dbReference type="InterPro" id="IPR011701">
    <property type="entry name" value="MFS"/>
</dbReference>
<evidence type="ECO:0000256" key="1">
    <source>
        <dbReference type="ARBA" id="ARBA00004141"/>
    </source>
</evidence>
<dbReference type="InterPro" id="IPR036640">
    <property type="entry name" value="ABC1_TM_sf"/>
</dbReference>
<dbReference type="GO" id="GO:0015421">
    <property type="term" value="F:ABC-type oligopeptide transporter activity"/>
    <property type="evidence" value="ECO:0007669"/>
    <property type="project" value="TreeGrafter"/>
</dbReference>
<dbReference type="SUPFAM" id="SSF52540">
    <property type="entry name" value="P-loop containing nucleoside triphosphate hydrolases"/>
    <property type="match status" value="1"/>
</dbReference>
<name>A0A9Q1DX99_CONCO</name>
<dbReference type="GO" id="GO:0016020">
    <property type="term" value="C:membrane"/>
    <property type="evidence" value="ECO:0007669"/>
    <property type="project" value="UniProtKB-SubCell"/>
</dbReference>
<feature type="domain" description="ABC transmembrane type-1" evidence="11">
    <location>
        <begin position="589"/>
        <end position="850"/>
    </location>
</feature>
<keyword evidence="4" id="KW-0067">ATP-binding</keyword>
<dbReference type="InterPro" id="IPR003593">
    <property type="entry name" value="AAA+_ATPase"/>
</dbReference>
<feature type="transmembrane region" description="Helical" evidence="8">
    <location>
        <begin position="360"/>
        <end position="383"/>
    </location>
</feature>
<keyword evidence="2 8" id="KW-0812">Transmembrane</keyword>
<dbReference type="OrthoDB" id="6500128at2759"/>
<dbReference type="SMART" id="SM00382">
    <property type="entry name" value="AAA"/>
    <property type="match status" value="1"/>
</dbReference>
<feature type="transmembrane region" description="Helical" evidence="8">
    <location>
        <begin position="436"/>
        <end position="463"/>
    </location>
</feature>
<keyword evidence="3" id="KW-0547">Nucleotide-binding</keyword>
<feature type="transmembrane region" description="Helical" evidence="8">
    <location>
        <begin position="624"/>
        <end position="651"/>
    </location>
</feature>
<dbReference type="PROSITE" id="PS50893">
    <property type="entry name" value="ABC_TRANSPORTER_2"/>
    <property type="match status" value="1"/>
</dbReference>
<dbReference type="Gene3D" id="1.20.1250.20">
    <property type="entry name" value="MFS general substrate transporter like domains"/>
    <property type="match status" value="1"/>
</dbReference>
<dbReference type="AlphaFoldDB" id="A0A9Q1DX99"/>
<evidence type="ECO:0000256" key="2">
    <source>
        <dbReference type="ARBA" id="ARBA00022692"/>
    </source>
</evidence>
<feature type="transmembrane region" description="Helical" evidence="8">
    <location>
        <begin position="138"/>
        <end position="156"/>
    </location>
</feature>
<protein>
    <submittedName>
        <fullName evidence="12">Uncharacterized protein</fullName>
    </submittedName>
</protein>
<feature type="transmembrane region" description="Helical" evidence="8">
    <location>
        <begin position="298"/>
        <end position="317"/>
    </location>
</feature>
<evidence type="ECO:0000313" key="13">
    <source>
        <dbReference type="Proteomes" id="UP001152803"/>
    </source>
</evidence>
<dbReference type="EMBL" id="JAFJMO010000002">
    <property type="protein sequence ID" value="KAJ8283472.1"/>
    <property type="molecule type" value="Genomic_DNA"/>
</dbReference>
<evidence type="ECO:0000256" key="3">
    <source>
        <dbReference type="ARBA" id="ARBA00022741"/>
    </source>
</evidence>
<keyword evidence="5 8" id="KW-1133">Transmembrane helix</keyword>
<proteinExistence type="predicted"/>
<evidence type="ECO:0000256" key="4">
    <source>
        <dbReference type="ARBA" id="ARBA00022840"/>
    </source>
</evidence>
<comment type="subcellular location">
    <subcellularLocation>
        <location evidence="1">Membrane</location>
        <topology evidence="1">Multi-pass membrane protein</topology>
    </subcellularLocation>
</comment>
<feature type="domain" description="ABC transporter" evidence="10">
    <location>
        <begin position="903"/>
        <end position="1119"/>
    </location>
</feature>
<dbReference type="PANTHER" id="PTHR43394:SF14">
    <property type="entry name" value="TRANSPORTER 2, ATP BINDING CASSETTE SUBFAMILY B"/>
    <property type="match status" value="1"/>
</dbReference>
<dbReference type="Pfam" id="PF07690">
    <property type="entry name" value="MFS_1"/>
    <property type="match status" value="1"/>
</dbReference>
<evidence type="ECO:0000256" key="8">
    <source>
        <dbReference type="SAM" id="Phobius"/>
    </source>
</evidence>
<feature type="transmembrane region" description="Helical" evidence="8">
    <location>
        <begin position="268"/>
        <end position="292"/>
    </location>
</feature>